<comment type="caution">
    <text evidence="1">The sequence shown here is derived from an EMBL/GenBank/DDBJ whole genome shotgun (WGS) entry which is preliminary data.</text>
</comment>
<name>A0AAI9UMJ0_9PEZI</name>
<gene>
    <name evidence="1" type="ORF">CMEL01_14889</name>
</gene>
<accession>A0AAI9UMJ0</accession>
<evidence type="ECO:0000313" key="2">
    <source>
        <dbReference type="Proteomes" id="UP001239795"/>
    </source>
</evidence>
<dbReference type="EMBL" id="MLGG01000011">
    <property type="protein sequence ID" value="KAK1461253.1"/>
    <property type="molecule type" value="Genomic_DNA"/>
</dbReference>
<proteinExistence type="predicted"/>
<reference evidence="1 2" key="1">
    <citation type="submission" date="2016-10" db="EMBL/GenBank/DDBJ databases">
        <title>The genome sequence of Colletotrichum fioriniae PJ7.</title>
        <authorList>
            <person name="Baroncelli R."/>
        </authorList>
    </citation>
    <scope>NUCLEOTIDE SEQUENCE [LARGE SCALE GENOMIC DNA]</scope>
    <source>
        <strain evidence="1">Col 31</strain>
    </source>
</reference>
<organism evidence="1 2">
    <name type="scientific">Colletotrichum melonis</name>
    <dbReference type="NCBI Taxonomy" id="1209925"/>
    <lineage>
        <taxon>Eukaryota</taxon>
        <taxon>Fungi</taxon>
        <taxon>Dikarya</taxon>
        <taxon>Ascomycota</taxon>
        <taxon>Pezizomycotina</taxon>
        <taxon>Sordariomycetes</taxon>
        <taxon>Hypocreomycetidae</taxon>
        <taxon>Glomerellales</taxon>
        <taxon>Glomerellaceae</taxon>
        <taxon>Colletotrichum</taxon>
        <taxon>Colletotrichum acutatum species complex</taxon>
    </lineage>
</organism>
<evidence type="ECO:0000313" key="1">
    <source>
        <dbReference type="EMBL" id="KAK1461253.1"/>
    </source>
</evidence>
<keyword evidence="2" id="KW-1185">Reference proteome</keyword>
<protein>
    <submittedName>
        <fullName evidence="1">Uncharacterized protein</fullName>
    </submittedName>
</protein>
<dbReference type="AlphaFoldDB" id="A0AAI9UMJ0"/>
<sequence length="55" mass="6029">MQMSPLRQAALDGGKIISASPICQPWRVSHLLPPSYPGKFSQFEITPSVLPQGHQ</sequence>
<dbReference type="Proteomes" id="UP001239795">
    <property type="component" value="Unassembled WGS sequence"/>
</dbReference>